<organism evidence="1">
    <name type="scientific">Magallana gigas</name>
    <name type="common">Pacific oyster</name>
    <name type="synonym">Crassostrea gigas</name>
    <dbReference type="NCBI Taxonomy" id="29159"/>
    <lineage>
        <taxon>Eukaryota</taxon>
        <taxon>Metazoa</taxon>
        <taxon>Spiralia</taxon>
        <taxon>Lophotrochozoa</taxon>
        <taxon>Mollusca</taxon>
        <taxon>Bivalvia</taxon>
        <taxon>Autobranchia</taxon>
        <taxon>Pteriomorphia</taxon>
        <taxon>Ostreida</taxon>
        <taxon>Ostreoidea</taxon>
        <taxon>Ostreidae</taxon>
        <taxon>Magallana</taxon>
    </lineage>
</organism>
<protein>
    <submittedName>
        <fullName evidence="1">Uncharacterized protein</fullName>
    </submittedName>
</protein>
<proteinExistence type="predicted"/>
<dbReference type="EMBL" id="JH817772">
    <property type="protein sequence ID" value="EKC19806.1"/>
    <property type="molecule type" value="Genomic_DNA"/>
</dbReference>
<accession>K1QE59</accession>
<evidence type="ECO:0000313" key="1">
    <source>
        <dbReference type="EMBL" id="EKC19806.1"/>
    </source>
</evidence>
<dbReference type="AlphaFoldDB" id="K1QE59"/>
<name>K1QE59_MAGGI</name>
<reference evidence="1" key="1">
    <citation type="journal article" date="2012" name="Nature">
        <title>The oyster genome reveals stress adaptation and complexity of shell formation.</title>
        <authorList>
            <person name="Zhang G."/>
            <person name="Fang X."/>
            <person name="Guo X."/>
            <person name="Li L."/>
            <person name="Luo R."/>
            <person name="Xu F."/>
            <person name="Yang P."/>
            <person name="Zhang L."/>
            <person name="Wang X."/>
            <person name="Qi H."/>
            <person name="Xiong Z."/>
            <person name="Que H."/>
            <person name="Xie Y."/>
            <person name="Holland P.W."/>
            <person name="Paps J."/>
            <person name="Zhu Y."/>
            <person name="Wu F."/>
            <person name="Chen Y."/>
            <person name="Wang J."/>
            <person name="Peng C."/>
            <person name="Meng J."/>
            <person name="Yang L."/>
            <person name="Liu J."/>
            <person name="Wen B."/>
            <person name="Zhang N."/>
            <person name="Huang Z."/>
            <person name="Zhu Q."/>
            <person name="Feng Y."/>
            <person name="Mount A."/>
            <person name="Hedgecock D."/>
            <person name="Xu Z."/>
            <person name="Liu Y."/>
            <person name="Domazet-Loso T."/>
            <person name="Du Y."/>
            <person name="Sun X."/>
            <person name="Zhang S."/>
            <person name="Liu B."/>
            <person name="Cheng P."/>
            <person name="Jiang X."/>
            <person name="Li J."/>
            <person name="Fan D."/>
            <person name="Wang W."/>
            <person name="Fu W."/>
            <person name="Wang T."/>
            <person name="Wang B."/>
            <person name="Zhang J."/>
            <person name="Peng Z."/>
            <person name="Li Y."/>
            <person name="Li N."/>
            <person name="Wang J."/>
            <person name="Chen M."/>
            <person name="He Y."/>
            <person name="Tan F."/>
            <person name="Song X."/>
            <person name="Zheng Q."/>
            <person name="Huang R."/>
            <person name="Yang H."/>
            <person name="Du X."/>
            <person name="Chen L."/>
            <person name="Yang M."/>
            <person name="Gaffney P.M."/>
            <person name="Wang S."/>
            <person name="Luo L."/>
            <person name="She Z."/>
            <person name="Ming Y."/>
            <person name="Huang W."/>
            <person name="Zhang S."/>
            <person name="Huang B."/>
            <person name="Zhang Y."/>
            <person name="Qu T."/>
            <person name="Ni P."/>
            <person name="Miao G."/>
            <person name="Wang J."/>
            <person name="Wang Q."/>
            <person name="Steinberg C.E."/>
            <person name="Wang H."/>
            <person name="Li N."/>
            <person name="Qian L."/>
            <person name="Zhang G."/>
            <person name="Li Y."/>
            <person name="Yang H."/>
            <person name="Liu X."/>
            <person name="Wang J."/>
            <person name="Yin Y."/>
            <person name="Wang J."/>
        </authorList>
    </citation>
    <scope>NUCLEOTIDE SEQUENCE [LARGE SCALE GENOMIC DNA]</scope>
    <source>
        <strain evidence="1">05x7-T-G4-1.051#20</strain>
    </source>
</reference>
<sequence>MARRLSLREDSHFLVRYVCDENLLSAKPCVLQDSKSDLNIQCGNEYDVQWGRPKEVDRAVVLHAGCEQDMRVKLREMEDTECLPAFPSTSTSLSPSNTLHRNAKNQVNVYLSELNYNK</sequence>
<dbReference type="InParanoid" id="K1QE59"/>
<dbReference type="HOGENOM" id="CLU_2075421_0_0_1"/>
<gene>
    <name evidence="1" type="ORF">CGI_10007568</name>
</gene>